<evidence type="ECO:0000313" key="1">
    <source>
        <dbReference type="EMBL" id="CAJ2645095.1"/>
    </source>
</evidence>
<dbReference type="EMBL" id="CASHSV030000055">
    <property type="protein sequence ID" value="CAJ2645095.1"/>
    <property type="molecule type" value="Genomic_DNA"/>
</dbReference>
<protein>
    <submittedName>
        <fullName evidence="1">Uncharacterized protein</fullName>
    </submittedName>
</protein>
<reference evidence="1" key="1">
    <citation type="submission" date="2023-10" db="EMBL/GenBank/DDBJ databases">
        <authorList>
            <person name="Rodriguez Cubillos JULIANA M."/>
            <person name="De Vega J."/>
        </authorList>
    </citation>
    <scope>NUCLEOTIDE SEQUENCE</scope>
</reference>
<organism evidence="1 2">
    <name type="scientific">Trifolium pratense</name>
    <name type="common">Red clover</name>
    <dbReference type="NCBI Taxonomy" id="57577"/>
    <lineage>
        <taxon>Eukaryota</taxon>
        <taxon>Viridiplantae</taxon>
        <taxon>Streptophyta</taxon>
        <taxon>Embryophyta</taxon>
        <taxon>Tracheophyta</taxon>
        <taxon>Spermatophyta</taxon>
        <taxon>Magnoliopsida</taxon>
        <taxon>eudicotyledons</taxon>
        <taxon>Gunneridae</taxon>
        <taxon>Pentapetalae</taxon>
        <taxon>rosids</taxon>
        <taxon>fabids</taxon>
        <taxon>Fabales</taxon>
        <taxon>Fabaceae</taxon>
        <taxon>Papilionoideae</taxon>
        <taxon>50 kb inversion clade</taxon>
        <taxon>NPAAA clade</taxon>
        <taxon>Hologalegina</taxon>
        <taxon>IRL clade</taxon>
        <taxon>Trifolieae</taxon>
        <taxon>Trifolium</taxon>
    </lineage>
</organism>
<evidence type="ECO:0000313" key="2">
    <source>
        <dbReference type="Proteomes" id="UP001177021"/>
    </source>
</evidence>
<gene>
    <name evidence="1" type="ORF">MILVUS5_LOCUS14037</name>
</gene>
<comment type="caution">
    <text evidence="1">The sequence shown here is derived from an EMBL/GenBank/DDBJ whole genome shotgun (WGS) entry which is preliminary data.</text>
</comment>
<name>A0ACB0JLE5_TRIPR</name>
<accession>A0ACB0JLE5</accession>
<proteinExistence type="predicted"/>
<dbReference type="Proteomes" id="UP001177021">
    <property type="component" value="Unassembled WGS sequence"/>
</dbReference>
<sequence>MDFSNRNWMYDRHNPGKRGRVKEEFKIGVEMFINTVKYNDIVIREGGIRCPCVLCRCTRIQSEDEIRSHLYKKGFQPNYWVWSSHGEGCSTTVPVNQNRASSSVFQPVVVPQYYHQHYDPFNEMDNMITNVLGFNTPIYVPNDVDDPADDEYDADVNVERPNEEAQRFFDLLKETNTPLCEGSRDSKLTVCIRLLGIKSECLVSEYTMDLITKLMLDITIDRPLDLPKNYYEARQLVAKLGLGAKRIDCCVNGCMLYYSNEFGVDDGALLECKFCQEPRYRVTRNSRSVRRKPIPRKAMFYLPIIPRLQRLYASMQTASKMTWHRENYERRKMSGELRHPSDGMAWKHFDQVYPEFASEPRNVRLGLCSDGFTPYTQVSATPYSCWPVLVTPYNLPPDMCMSKPYMFLAAVIPGPSSPTVGIDIYLQPLIDDLKRLWNGVATYDINQKRNFNMRGALMWTINDFPAYGMLSGWGTHGKLGCPICMMDTKAFWLENGGKATWFDCHRRFLPTDHPFRRNKNAFVHGDTETRDPPDYLTSRQVWNKVKDIPKVEVVGGVASKPRGYGQTHNWTKRSIFWDLPYWKDNLLRHNLDVMHIEKNVFENIFNTVMNVKGKTKDNDNARRDIGLYCKRNELLLVETSNGKLLKPRANYTLSPEEAKSVCRWVKEVKMPDGYSSNLARCADVDHGRMRGMKSHDCHVFFQTLLPIAFSSLPQHVLNPLIEISQFFKNLCSTTLREADLIKMENDIPLILCKLERIFPPALFDSMEHVVVHLAYEARLGGPVQYRWMYPFERFMGYAKRAVKNKARVEGSICATYLHRETIYFCSHYFKDTLSSSHIRNETETSRPVRIHPLNMSIFSLPGRNGGGEKVLYPGDKVLYSAHVHLLINCNEVEPYLQMFLTQHTSAQINSEFPAWFKEYMYQQTPATRVIQHLRNLSDGPKSTVKQWHTYFVNGYRFETHSWSEGKTTVNSGVCMKGVTENGEGDFYGVIENIFEIEYNYLDYKKTVVLFYCKWFDPSNRGTRYDSKTNTVDIKMNKHYPLYDPFAMAHNVRQVHYVPYPSTTRDKRGWCAAITSKPRGLIEKNEIDEREDEPYQEDEMSNVDDVIAVETFNQLCVQEEAEEVPSDGDVDEEDVEANGDDEGSDDEDVSDWDDN</sequence>
<keyword evidence="2" id="KW-1185">Reference proteome</keyword>